<evidence type="ECO:0000313" key="2">
    <source>
        <dbReference type="EMBL" id="KNC87395.1"/>
    </source>
</evidence>
<dbReference type="AlphaFoldDB" id="A0A0L0GEF4"/>
<dbReference type="GO" id="GO:0070773">
    <property type="term" value="F:protein-N-terminal glutamine amidohydrolase activity"/>
    <property type="evidence" value="ECO:0007669"/>
    <property type="project" value="InterPro"/>
</dbReference>
<gene>
    <name evidence="2" type="ORF">SARC_00487</name>
</gene>
<evidence type="ECO:0000259" key="1">
    <source>
        <dbReference type="PROSITE" id="PS50263"/>
    </source>
</evidence>
<dbReference type="PANTHER" id="PTHR11750">
    <property type="entry name" value="PROTEIN N-TERMINAL AMIDASE"/>
    <property type="match status" value="1"/>
</dbReference>
<dbReference type="STRING" id="667725.A0A0L0GEF4"/>
<feature type="domain" description="CN hydrolase" evidence="1">
    <location>
        <begin position="9"/>
        <end position="272"/>
    </location>
</feature>
<dbReference type="GO" id="GO:0008418">
    <property type="term" value="F:protein-N-terminal asparagine amidohydrolase activity"/>
    <property type="evidence" value="ECO:0007669"/>
    <property type="project" value="InterPro"/>
</dbReference>
<evidence type="ECO:0000313" key="3">
    <source>
        <dbReference type="Proteomes" id="UP000054560"/>
    </source>
</evidence>
<dbReference type="GeneID" id="25900991"/>
<reference evidence="2 3" key="1">
    <citation type="submission" date="2011-02" db="EMBL/GenBank/DDBJ databases">
        <title>The Genome Sequence of Sphaeroforma arctica JP610.</title>
        <authorList>
            <consortium name="The Broad Institute Genome Sequencing Platform"/>
            <person name="Russ C."/>
            <person name="Cuomo C."/>
            <person name="Young S.K."/>
            <person name="Zeng Q."/>
            <person name="Gargeya S."/>
            <person name="Alvarado L."/>
            <person name="Berlin A."/>
            <person name="Chapman S.B."/>
            <person name="Chen Z."/>
            <person name="Freedman E."/>
            <person name="Gellesch M."/>
            <person name="Goldberg J."/>
            <person name="Griggs A."/>
            <person name="Gujja S."/>
            <person name="Heilman E."/>
            <person name="Heiman D."/>
            <person name="Howarth C."/>
            <person name="Mehta T."/>
            <person name="Neiman D."/>
            <person name="Pearson M."/>
            <person name="Roberts A."/>
            <person name="Saif S."/>
            <person name="Shea T."/>
            <person name="Shenoy N."/>
            <person name="Sisk P."/>
            <person name="Stolte C."/>
            <person name="Sykes S."/>
            <person name="White J."/>
            <person name="Yandava C."/>
            <person name="Burger G."/>
            <person name="Gray M.W."/>
            <person name="Holland P.W.H."/>
            <person name="King N."/>
            <person name="Lang F.B.F."/>
            <person name="Roger A.J."/>
            <person name="Ruiz-Trillo I."/>
            <person name="Haas B."/>
            <person name="Nusbaum C."/>
            <person name="Birren B."/>
        </authorList>
    </citation>
    <scope>NUCLEOTIDE SEQUENCE [LARGE SCALE GENOMIC DNA]</scope>
    <source>
        <strain evidence="2 3">JP610</strain>
    </source>
</reference>
<protein>
    <recommendedName>
        <fullName evidence="1">CN hydrolase domain-containing protein</fullName>
    </recommendedName>
</protein>
<dbReference type="GO" id="GO:0030163">
    <property type="term" value="P:protein catabolic process"/>
    <property type="evidence" value="ECO:0007669"/>
    <property type="project" value="TreeGrafter"/>
</dbReference>
<accession>A0A0L0GEF4</accession>
<dbReference type="Gene3D" id="3.60.110.10">
    <property type="entry name" value="Carbon-nitrogen hydrolase"/>
    <property type="match status" value="1"/>
</dbReference>
<organism evidence="2 3">
    <name type="scientific">Sphaeroforma arctica JP610</name>
    <dbReference type="NCBI Taxonomy" id="667725"/>
    <lineage>
        <taxon>Eukaryota</taxon>
        <taxon>Ichthyosporea</taxon>
        <taxon>Ichthyophonida</taxon>
        <taxon>Sphaeroforma</taxon>
    </lineage>
</organism>
<sequence>MTTLPKRRVRIACCQFSAALGAYERNVSRAETLMQNLHPEDVDMLLLPEMAFTGYSFTEASQVHALAEDKNSGRTVQWAKQQAVRLNAYVIVGYPRVEVSADGDSTYYNSMCVINTAGVLIETYDKTHLYETDEKWATEGVGFQYIDTVEFGRVGLAICMDINPYRFTAPFEDYELANYMRTKQVNLIVLIANWLDSEPESDDSRGVPNYWVHRLKPVLYTDTVFIVCNRSGREETNAIYTGCSACISLKEPMLLGQLNKRQENILLVELSVPDRMPSSNAKGTARTLVATAAT</sequence>
<dbReference type="InterPro" id="IPR039703">
    <property type="entry name" value="Nta1"/>
</dbReference>
<dbReference type="Pfam" id="PF00795">
    <property type="entry name" value="CN_hydrolase"/>
    <property type="match status" value="1"/>
</dbReference>
<dbReference type="RefSeq" id="XP_014161297.1">
    <property type="nucleotide sequence ID" value="XM_014305822.1"/>
</dbReference>
<dbReference type="eggNOG" id="KOG0806">
    <property type="taxonomic scope" value="Eukaryota"/>
</dbReference>
<dbReference type="InterPro" id="IPR036526">
    <property type="entry name" value="C-N_Hydrolase_sf"/>
</dbReference>
<dbReference type="PROSITE" id="PS50263">
    <property type="entry name" value="CN_HYDROLASE"/>
    <property type="match status" value="1"/>
</dbReference>
<proteinExistence type="predicted"/>
<keyword evidence="3" id="KW-1185">Reference proteome</keyword>
<dbReference type="Proteomes" id="UP000054560">
    <property type="component" value="Unassembled WGS sequence"/>
</dbReference>
<dbReference type="InterPro" id="IPR003010">
    <property type="entry name" value="C-N_Hydrolase"/>
</dbReference>
<dbReference type="SUPFAM" id="SSF56317">
    <property type="entry name" value="Carbon-nitrogen hydrolase"/>
    <property type="match status" value="1"/>
</dbReference>
<dbReference type="OrthoDB" id="201515at2759"/>
<dbReference type="PANTHER" id="PTHR11750:SF26">
    <property type="entry name" value="PROTEIN N-TERMINAL AMIDASE"/>
    <property type="match status" value="1"/>
</dbReference>
<name>A0A0L0GEF4_9EUKA</name>
<dbReference type="EMBL" id="KQ241611">
    <property type="protein sequence ID" value="KNC87395.1"/>
    <property type="molecule type" value="Genomic_DNA"/>
</dbReference>